<accession>A0A259U418</accession>
<name>A0A259U418_9BACT</name>
<dbReference type="RefSeq" id="WP_094551372.1">
    <property type="nucleotide sequence ID" value="NZ_MQWB01000001.1"/>
</dbReference>
<dbReference type="Gene3D" id="3.40.50.1110">
    <property type="entry name" value="SGNH hydrolase"/>
    <property type="match status" value="1"/>
</dbReference>
<keyword evidence="3" id="KW-1185">Reference proteome</keyword>
<dbReference type="AlphaFoldDB" id="A0A259U418"/>
<protein>
    <submittedName>
        <fullName evidence="2">Lysophospholipase</fullName>
    </submittedName>
</protein>
<proteinExistence type="predicted"/>
<dbReference type="SUPFAM" id="SSF52266">
    <property type="entry name" value="SGNH hydrolase"/>
    <property type="match status" value="1"/>
</dbReference>
<feature type="domain" description="SGNH hydrolase-type esterase" evidence="1">
    <location>
        <begin position="11"/>
        <end position="189"/>
    </location>
</feature>
<evidence type="ECO:0000259" key="1">
    <source>
        <dbReference type="Pfam" id="PF13472"/>
    </source>
</evidence>
<comment type="caution">
    <text evidence="2">The sequence shown here is derived from an EMBL/GenBank/DDBJ whole genome shotgun (WGS) entry which is preliminary data.</text>
</comment>
<dbReference type="InterPro" id="IPR013830">
    <property type="entry name" value="SGNH_hydro"/>
</dbReference>
<evidence type="ECO:0000313" key="2">
    <source>
        <dbReference type="EMBL" id="OZC04766.1"/>
    </source>
</evidence>
<dbReference type="GO" id="GO:0016788">
    <property type="term" value="F:hydrolase activity, acting on ester bonds"/>
    <property type="evidence" value="ECO:0007669"/>
    <property type="project" value="UniProtKB-ARBA"/>
</dbReference>
<dbReference type="InParanoid" id="A0A259U418"/>
<dbReference type="Pfam" id="PF13472">
    <property type="entry name" value="Lipase_GDSL_2"/>
    <property type="match status" value="1"/>
</dbReference>
<dbReference type="EMBL" id="MQWB01000001">
    <property type="protein sequence ID" value="OZC04766.1"/>
    <property type="molecule type" value="Genomic_DNA"/>
</dbReference>
<reference evidence="2 3" key="1">
    <citation type="submission" date="2016-11" db="EMBL/GenBank/DDBJ databases">
        <title>Study of marine rhodopsin-containing bacteria.</title>
        <authorList>
            <person name="Yoshizawa S."/>
            <person name="Kumagai Y."/>
            <person name="Kogure K."/>
        </authorList>
    </citation>
    <scope>NUCLEOTIDE SEQUENCE [LARGE SCALE GENOMIC DNA]</scope>
    <source>
        <strain evidence="2 3">SG-29</strain>
    </source>
</reference>
<dbReference type="InterPro" id="IPR036514">
    <property type="entry name" value="SGNH_hydro_sf"/>
</dbReference>
<dbReference type="CDD" id="cd01832">
    <property type="entry name" value="SGNH_hydrolase_like_1"/>
    <property type="match status" value="1"/>
</dbReference>
<sequence length="204" mass="21404">MPDSNAPRFLALGDSYTIGEGVAPEARWPNVVAAQLRASGAEIADPEIIAVTGWTTDELDAGIDAANPSGSYALVTLLIGVNNQYRERPLAEYREQFRALLGRAVGFAGGEPHRVVVVSIPDWGVTPFGSEDARGPEEITRQIDAFNAIAQGETEAAGAIWADITPLSRTQGGLTVGDGLHPTGEAYAAWAGLLLPLAREAAAL</sequence>
<organism evidence="2 3">
    <name type="scientific">Rubricoccus marinus</name>
    <dbReference type="NCBI Taxonomy" id="716817"/>
    <lineage>
        <taxon>Bacteria</taxon>
        <taxon>Pseudomonadati</taxon>
        <taxon>Rhodothermota</taxon>
        <taxon>Rhodothermia</taxon>
        <taxon>Rhodothermales</taxon>
        <taxon>Rubricoccaceae</taxon>
        <taxon>Rubricoccus</taxon>
    </lineage>
</organism>
<gene>
    <name evidence="2" type="ORF">BSZ36_15300</name>
</gene>
<dbReference type="Proteomes" id="UP000216446">
    <property type="component" value="Unassembled WGS sequence"/>
</dbReference>
<evidence type="ECO:0000313" key="3">
    <source>
        <dbReference type="Proteomes" id="UP000216446"/>
    </source>
</evidence>
<dbReference type="OrthoDB" id="158267at2"/>